<dbReference type="RefSeq" id="WP_200312622.1">
    <property type="nucleotide sequence ID" value="NZ_JAENIM010000046.1"/>
</dbReference>
<dbReference type="EMBL" id="JAENIM010000046">
    <property type="protein sequence ID" value="MBK1792610.1"/>
    <property type="molecule type" value="Genomic_DNA"/>
</dbReference>
<keyword evidence="3" id="KW-1185">Reference proteome</keyword>
<gene>
    <name evidence="2" type="ORF">JIN82_15705</name>
</gene>
<name>A0A8J7SNB8_9BACT</name>
<dbReference type="Pfam" id="PF11307">
    <property type="entry name" value="DUF3109"/>
    <property type="match status" value="1"/>
</dbReference>
<proteinExistence type="inferred from homology"/>
<dbReference type="Proteomes" id="UP000624703">
    <property type="component" value="Unassembled WGS sequence"/>
</dbReference>
<protein>
    <submittedName>
        <fullName evidence="2">Uncharacterized protein</fullName>
    </submittedName>
</protein>
<evidence type="ECO:0000256" key="1">
    <source>
        <dbReference type="ARBA" id="ARBA00093770"/>
    </source>
</evidence>
<comment type="caution">
    <text evidence="2">The sequence shown here is derived from an EMBL/GenBank/DDBJ whole genome shotgun (WGS) entry which is preliminary data.</text>
</comment>
<reference evidence="2" key="1">
    <citation type="submission" date="2021-01" db="EMBL/GenBank/DDBJ databases">
        <title>Modified the classification status of verrucomicrobia.</title>
        <authorList>
            <person name="Feng X."/>
        </authorList>
    </citation>
    <scope>NUCLEOTIDE SEQUENCE</scope>
    <source>
        <strain evidence="2">_KCTC 22039</strain>
    </source>
</reference>
<evidence type="ECO:0000313" key="3">
    <source>
        <dbReference type="Proteomes" id="UP000624703"/>
    </source>
</evidence>
<accession>A0A8J7SNB8</accession>
<organism evidence="2 3">
    <name type="scientific">Persicirhabdus sediminis</name>
    <dbReference type="NCBI Taxonomy" id="454144"/>
    <lineage>
        <taxon>Bacteria</taxon>
        <taxon>Pseudomonadati</taxon>
        <taxon>Verrucomicrobiota</taxon>
        <taxon>Verrucomicrobiia</taxon>
        <taxon>Verrucomicrobiales</taxon>
        <taxon>Verrucomicrobiaceae</taxon>
        <taxon>Persicirhabdus</taxon>
    </lineage>
</organism>
<evidence type="ECO:0000313" key="2">
    <source>
        <dbReference type="EMBL" id="MBK1792610.1"/>
    </source>
</evidence>
<dbReference type="InterPro" id="IPR021458">
    <property type="entry name" value="Rv0495c"/>
</dbReference>
<dbReference type="AlphaFoldDB" id="A0A8J7SNB8"/>
<comment type="similarity">
    <text evidence="1">Belongs to the Rv0495c family.</text>
</comment>
<sequence>MHTIFHQSLDALAEQLRHCVVDADSFLQPLVPCQLGVCKATCCHDGVTLSSQDAEVLEKFVTDRQGDLANLGFDLPPNGIIEHVSGGKCKTRTRAAEINDLADDYPAHFPNTKCLFLDPQNRCYLQRLAYDEGIHPWSYKPITCWLHPVVILPAGRDSARATLKLHQVDKDPQTQPGYPGFATFTHCGRRDDCGKVAHEVLAGELAALSSLVSRDFVSEITAPADCDWY</sequence>